<evidence type="ECO:0000313" key="2">
    <source>
        <dbReference type="Proteomes" id="UP000193648"/>
    </source>
</evidence>
<dbReference type="GeneID" id="33565116"/>
<reference evidence="1 2" key="1">
    <citation type="submission" date="2016-07" db="EMBL/GenBank/DDBJ databases">
        <title>Pervasive Adenine N6-methylation of Active Genes in Fungi.</title>
        <authorList>
            <consortium name="DOE Joint Genome Institute"/>
            <person name="Mondo S.J."/>
            <person name="Dannebaum R.O."/>
            <person name="Kuo R.C."/>
            <person name="Labutti K."/>
            <person name="Haridas S."/>
            <person name="Kuo A."/>
            <person name="Salamov A."/>
            <person name="Ahrendt S.R."/>
            <person name="Lipzen A."/>
            <person name="Sullivan W."/>
            <person name="Andreopoulos W.B."/>
            <person name="Clum A."/>
            <person name="Lindquist E."/>
            <person name="Daum C."/>
            <person name="Ramamoorthy G.K."/>
            <person name="Gryganskyi A."/>
            <person name="Culley D."/>
            <person name="Magnuson J.K."/>
            <person name="James T.Y."/>
            <person name="O'Malley M.A."/>
            <person name="Stajich J.E."/>
            <person name="Spatafora J.W."/>
            <person name="Visel A."/>
            <person name="Grigoriev I.V."/>
        </authorList>
    </citation>
    <scope>NUCLEOTIDE SEQUENCE [LARGE SCALE GENOMIC DNA]</scope>
    <source>
        <strain evidence="1 2">NRRL 3116</strain>
    </source>
</reference>
<dbReference type="InParanoid" id="A0A1Y2GYA0"/>
<proteinExistence type="predicted"/>
<accession>A0A1Y2GYA0</accession>
<keyword evidence="2" id="KW-1185">Reference proteome</keyword>
<dbReference type="RefSeq" id="XP_021884218.1">
    <property type="nucleotide sequence ID" value="XM_022023272.1"/>
</dbReference>
<comment type="caution">
    <text evidence="1">The sequence shown here is derived from an EMBL/GenBank/DDBJ whole genome shotgun (WGS) entry which is preliminary data.</text>
</comment>
<dbReference type="AlphaFoldDB" id="A0A1Y2GYA0"/>
<evidence type="ECO:0000313" key="1">
    <source>
        <dbReference type="EMBL" id="ORZ26453.1"/>
    </source>
</evidence>
<name>A0A1Y2GYA0_9FUNG</name>
<organism evidence="1 2">
    <name type="scientific">Lobosporangium transversale</name>
    <dbReference type="NCBI Taxonomy" id="64571"/>
    <lineage>
        <taxon>Eukaryota</taxon>
        <taxon>Fungi</taxon>
        <taxon>Fungi incertae sedis</taxon>
        <taxon>Mucoromycota</taxon>
        <taxon>Mortierellomycotina</taxon>
        <taxon>Mortierellomycetes</taxon>
        <taxon>Mortierellales</taxon>
        <taxon>Mortierellaceae</taxon>
        <taxon>Lobosporangium</taxon>
    </lineage>
</organism>
<protein>
    <submittedName>
        <fullName evidence="1">Uncharacterized protein</fullName>
    </submittedName>
</protein>
<dbReference type="Proteomes" id="UP000193648">
    <property type="component" value="Unassembled WGS sequence"/>
</dbReference>
<dbReference type="OrthoDB" id="19861at2759"/>
<sequence length="80" mass="9219">MQGSLWLLKSKTFAYVDMLLAPKYLFQVTTDKDHDIESKPFKALLKTPQERSGIALLTRSHLFCCSARRRRGVQETNFQG</sequence>
<dbReference type="EMBL" id="MCFF01000007">
    <property type="protein sequence ID" value="ORZ26453.1"/>
    <property type="molecule type" value="Genomic_DNA"/>
</dbReference>
<gene>
    <name evidence="1" type="ORF">BCR41DRAFT_348346</name>
</gene>